<organism evidence="1 2">
    <name type="scientific">Zoarces viviparus</name>
    <name type="common">Viviparous eelpout</name>
    <name type="synonym">Blennius viviparus</name>
    <dbReference type="NCBI Taxonomy" id="48416"/>
    <lineage>
        <taxon>Eukaryota</taxon>
        <taxon>Metazoa</taxon>
        <taxon>Chordata</taxon>
        <taxon>Craniata</taxon>
        <taxon>Vertebrata</taxon>
        <taxon>Euteleostomi</taxon>
        <taxon>Actinopterygii</taxon>
        <taxon>Neopterygii</taxon>
        <taxon>Teleostei</taxon>
        <taxon>Neoteleostei</taxon>
        <taxon>Acanthomorphata</taxon>
        <taxon>Eupercaria</taxon>
        <taxon>Perciformes</taxon>
        <taxon>Cottioidei</taxon>
        <taxon>Zoarcales</taxon>
        <taxon>Zoarcidae</taxon>
        <taxon>Zoarcinae</taxon>
        <taxon>Zoarces</taxon>
    </lineage>
</organism>
<evidence type="ECO:0000313" key="2">
    <source>
        <dbReference type="Proteomes" id="UP001488805"/>
    </source>
</evidence>
<evidence type="ECO:0000313" key="1">
    <source>
        <dbReference type="EMBL" id="KAK9521102.1"/>
    </source>
</evidence>
<keyword evidence="2" id="KW-1185">Reference proteome</keyword>
<protein>
    <submittedName>
        <fullName evidence="1">Uncharacterized protein</fullName>
    </submittedName>
</protein>
<dbReference type="Proteomes" id="UP001488805">
    <property type="component" value="Unassembled WGS sequence"/>
</dbReference>
<dbReference type="EMBL" id="JBCEZU010000329">
    <property type="protein sequence ID" value="KAK9521102.1"/>
    <property type="molecule type" value="Genomic_DNA"/>
</dbReference>
<sequence>MNASGPILAYSTSTAGAQILEFTAEKYVQRHASLLRSCDSYGEVLVTDKSQFQCPTIERIHITVGHPELLRVFISTKTPETKLSVFKCYPRLPREFIRNVSKMTYGTSRSPQSRREGSNEQ</sequence>
<name>A0AAW1EFR1_ZOAVI</name>
<comment type="caution">
    <text evidence="1">The sequence shown here is derived from an EMBL/GenBank/DDBJ whole genome shotgun (WGS) entry which is preliminary data.</text>
</comment>
<gene>
    <name evidence="1" type="ORF">VZT92_020939</name>
</gene>
<dbReference type="AlphaFoldDB" id="A0AAW1EFR1"/>
<accession>A0AAW1EFR1</accession>
<reference evidence="1 2" key="1">
    <citation type="journal article" date="2024" name="Genome Biol. Evol.">
        <title>Chromosome-level genome assembly of the viviparous eelpout Zoarces viviparus.</title>
        <authorList>
            <person name="Fuhrmann N."/>
            <person name="Brasseur M.V."/>
            <person name="Bakowski C.E."/>
            <person name="Podsiadlowski L."/>
            <person name="Prost S."/>
            <person name="Krehenwinkel H."/>
            <person name="Mayer C."/>
        </authorList>
    </citation>
    <scope>NUCLEOTIDE SEQUENCE [LARGE SCALE GENOMIC DNA]</scope>
    <source>
        <strain evidence="1">NO-MEL_2022_Ind0_liver</strain>
    </source>
</reference>
<proteinExistence type="predicted"/>